<dbReference type="Proteomes" id="UP000092462">
    <property type="component" value="Unassembled WGS sequence"/>
</dbReference>
<feature type="transmembrane region" description="Helical" evidence="2">
    <location>
        <begin position="12"/>
        <end position="31"/>
    </location>
</feature>
<evidence type="ECO:0000256" key="2">
    <source>
        <dbReference type="SAM" id="Phobius"/>
    </source>
</evidence>
<evidence type="ECO:0000313" key="4">
    <source>
        <dbReference type="Proteomes" id="UP000092462"/>
    </source>
</evidence>
<feature type="region of interest" description="Disordered" evidence="1">
    <location>
        <begin position="126"/>
        <end position="160"/>
    </location>
</feature>
<evidence type="ECO:0000256" key="1">
    <source>
        <dbReference type="SAM" id="MobiDB-lite"/>
    </source>
</evidence>
<dbReference type="AlphaFoldDB" id="A0A1B0GPU1"/>
<dbReference type="VEuPathDB" id="VectorBase:PPAPM1_000090"/>
<protein>
    <submittedName>
        <fullName evidence="3">Uncharacterized protein</fullName>
    </submittedName>
</protein>
<feature type="compositionally biased region" description="Low complexity" evidence="1">
    <location>
        <begin position="126"/>
        <end position="137"/>
    </location>
</feature>
<feature type="compositionally biased region" description="Polar residues" evidence="1">
    <location>
        <begin position="174"/>
        <end position="188"/>
    </location>
</feature>
<keyword evidence="2" id="KW-1133">Transmembrane helix</keyword>
<reference evidence="3" key="1">
    <citation type="submission" date="2022-08" db="UniProtKB">
        <authorList>
            <consortium name="EnsemblMetazoa"/>
        </authorList>
    </citation>
    <scope>IDENTIFICATION</scope>
    <source>
        <strain evidence="3">Israel</strain>
    </source>
</reference>
<name>A0A1B0GPU1_PHLPP</name>
<dbReference type="VEuPathDB" id="VectorBase:PPAI008223"/>
<sequence>MVVYQQYRTVRFGLVLGIVVLTVFLYISYYTNPIEPLYTKQQHHLAPSAVESLPLNAAALVSGGAYDNFTSNAGNRSAEKFSVISTRNETKVDERPPPSGDDAIESSAGRQSGVDQVIPVVVHQPSSSSSYYAPPVATGSQNSFKESENEVRIPSAGSLQGSVVRLTAQGASAVENTPPKTSASSANE</sequence>
<feature type="region of interest" description="Disordered" evidence="1">
    <location>
        <begin position="86"/>
        <end position="111"/>
    </location>
</feature>
<evidence type="ECO:0000313" key="3">
    <source>
        <dbReference type="EnsemblMetazoa" id="PPAI008223-PA"/>
    </source>
</evidence>
<accession>A0A1B0GPU1</accession>
<dbReference type="EMBL" id="AJVK01034738">
    <property type="status" value="NOT_ANNOTATED_CDS"/>
    <property type="molecule type" value="Genomic_DNA"/>
</dbReference>
<feature type="region of interest" description="Disordered" evidence="1">
    <location>
        <begin position="169"/>
        <end position="188"/>
    </location>
</feature>
<organism evidence="3 4">
    <name type="scientific">Phlebotomus papatasi</name>
    <name type="common">Sandfly</name>
    <dbReference type="NCBI Taxonomy" id="29031"/>
    <lineage>
        <taxon>Eukaryota</taxon>
        <taxon>Metazoa</taxon>
        <taxon>Ecdysozoa</taxon>
        <taxon>Arthropoda</taxon>
        <taxon>Hexapoda</taxon>
        <taxon>Insecta</taxon>
        <taxon>Pterygota</taxon>
        <taxon>Neoptera</taxon>
        <taxon>Endopterygota</taxon>
        <taxon>Diptera</taxon>
        <taxon>Nematocera</taxon>
        <taxon>Psychodoidea</taxon>
        <taxon>Psychodidae</taxon>
        <taxon>Phlebotomus</taxon>
        <taxon>Phlebotomus</taxon>
    </lineage>
</organism>
<keyword evidence="2" id="KW-0472">Membrane</keyword>
<proteinExistence type="predicted"/>
<keyword evidence="2" id="KW-0812">Transmembrane</keyword>
<keyword evidence="4" id="KW-1185">Reference proteome</keyword>
<dbReference type="EnsemblMetazoa" id="PPAI008223-RA">
    <property type="protein sequence ID" value="PPAI008223-PA"/>
    <property type="gene ID" value="PPAI008223"/>
</dbReference>